<dbReference type="PANTHER" id="PTHR34639">
    <property type="entry name" value="PROTEIN FLATTOP"/>
    <property type="match status" value="1"/>
</dbReference>
<organism evidence="4 5">
    <name type="scientific">Petrolisthes cinctipes</name>
    <name type="common">Flat porcelain crab</name>
    <dbReference type="NCBI Taxonomy" id="88211"/>
    <lineage>
        <taxon>Eukaryota</taxon>
        <taxon>Metazoa</taxon>
        <taxon>Ecdysozoa</taxon>
        <taxon>Arthropoda</taxon>
        <taxon>Crustacea</taxon>
        <taxon>Multicrustacea</taxon>
        <taxon>Malacostraca</taxon>
        <taxon>Eumalacostraca</taxon>
        <taxon>Eucarida</taxon>
        <taxon>Decapoda</taxon>
        <taxon>Pleocyemata</taxon>
        <taxon>Anomura</taxon>
        <taxon>Galatheoidea</taxon>
        <taxon>Porcellanidae</taxon>
        <taxon>Petrolisthes</taxon>
    </lineage>
</organism>
<evidence type="ECO:0000313" key="5">
    <source>
        <dbReference type="Proteomes" id="UP001286313"/>
    </source>
</evidence>
<dbReference type="EMBL" id="JAWQEG010000126">
    <property type="protein sequence ID" value="KAK3894271.1"/>
    <property type="molecule type" value="Genomic_DNA"/>
</dbReference>
<dbReference type="Pfam" id="PF22611">
    <property type="entry name" value="CFAP126"/>
    <property type="match status" value="1"/>
</dbReference>
<dbReference type="Proteomes" id="UP001286313">
    <property type="component" value="Unassembled WGS sequence"/>
</dbReference>
<reference evidence="4" key="1">
    <citation type="submission" date="2023-10" db="EMBL/GenBank/DDBJ databases">
        <title>Genome assemblies of two species of porcelain crab, Petrolisthes cinctipes and Petrolisthes manimaculis (Anomura: Porcellanidae).</title>
        <authorList>
            <person name="Angst P."/>
        </authorList>
    </citation>
    <scope>NUCLEOTIDE SEQUENCE</scope>
    <source>
        <strain evidence="4">PB745_01</strain>
        <tissue evidence="4">Gill</tissue>
    </source>
</reference>
<accession>A0AAE1GLW1</accession>
<feature type="compositionally biased region" description="Pro residues" evidence="3">
    <location>
        <begin position="277"/>
        <end position="289"/>
    </location>
</feature>
<sequence>MLKEYEPGYRPARLANWEVGRSFPERPRHRRGPTRVIADDRGHLLPGVARSHATPWGPLAHTPQDSGVGERQQQQQSIQNTASSEGHSPAPPHTLEAGEQDEDDGSELQVTRAGLQSGRGGCLEQTQGQYRGGQERGHSEVIRAFTAASSSSSYHSSSGSITTATFRKHEAIKGTTTTASSASIGSRSKKSAGAVLVDSHSFSNKNNGEGVNETVKVKNSIHNGDLPPDTVEDVLLPRRPEEELVKLTGSRALAIRLVDHPAPTNCTKYVVLRPNTAPTPPATKPPLLPKRPKTSKVIRKVPEIEFALKWDLKESDIMEEVEEEENEEVVKKPERRRSSDLPSPRSVSSVDSGVHIPKTAWAEGPDTKELSSRLERLEGRGKDLECLVTRTPETESGYGTPKSRDSRSSLPSVASRATSGRGSVQLPLKTGSIISRDSNDKHSGKISMDSQRLAQRSPAVTPKTGGSSLAPTGVVSRRQSARSSKGSEKNARISNSRQEAHGAPSSHGAEDKRVLSPQPLPQRDPLAIMEIMDSVFHTVPLRDTGRASHTRTHRSLPTERRQVAAETQTEGLAGQHMTDVSTAAAAVDTRGGHNHPGQLRSRNCMTCEVKALEEPPKNLHGPSDYKPAFRAGKVHQTKSIPKPKYLRQSGRYQARLKARHHPPRYWPINTLSSPFCNKSGYGQDQYPDHMRLRSTYGMAHPSQHPAPAHGTLLKKLYL</sequence>
<feature type="compositionally biased region" description="Basic and acidic residues" evidence="3">
    <location>
        <begin position="328"/>
        <end position="339"/>
    </location>
</feature>
<feature type="compositionally biased region" description="Low complexity" evidence="3">
    <location>
        <begin position="340"/>
        <end position="352"/>
    </location>
</feature>
<evidence type="ECO:0000256" key="3">
    <source>
        <dbReference type="SAM" id="MobiDB-lite"/>
    </source>
</evidence>
<dbReference type="GO" id="GO:0036064">
    <property type="term" value="C:ciliary basal body"/>
    <property type="evidence" value="ECO:0007669"/>
    <property type="project" value="TreeGrafter"/>
</dbReference>
<evidence type="ECO:0000313" key="4">
    <source>
        <dbReference type="EMBL" id="KAK3894271.1"/>
    </source>
</evidence>
<feature type="region of interest" description="Disordered" evidence="3">
    <location>
        <begin position="319"/>
        <end position="370"/>
    </location>
</feature>
<feature type="compositionally biased region" description="Polar residues" evidence="3">
    <location>
        <begin position="77"/>
        <end position="86"/>
    </location>
</feature>
<evidence type="ECO:0000256" key="2">
    <source>
        <dbReference type="ARBA" id="ARBA00033306"/>
    </source>
</evidence>
<dbReference type="AlphaFoldDB" id="A0AAE1GLW1"/>
<dbReference type="InterPro" id="IPR038797">
    <property type="entry name" value="Fltp"/>
</dbReference>
<evidence type="ECO:0000256" key="1">
    <source>
        <dbReference type="ARBA" id="ARBA00009887"/>
    </source>
</evidence>
<name>A0AAE1GLW1_PETCI</name>
<gene>
    <name evidence="4" type="ORF">Pcinc_001965</name>
</gene>
<comment type="caution">
    <text evidence="4">The sequence shown here is derived from an EMBL/GenBank/DDBJ whole genome shotgun (WGS) entry which is preliminary data.</text>
</comment>
<feature type="region of interest" description="Disordered" evidence="3">
    <location>
        <begin position="19"/>
        <end position="138"/>
    </location>
</feature>
<dbReference type="PANTHER" id="PTHR34639:SF1">
    <property type="entry name" value="PROTEIN FLATTOP"/>
    <property type="match status" value="1"/>
</dbReference>
<feature type="compositionally biased region" description="Polar residues" evidence="3">
    <location>
        <begin position="408"/>
        <end position="422"/>
    </location>
</feature>
<keyword evidence="5" id="KW-1185">Reference proteome</keyword>
<dbReference type="CDD" id="cd23705">
    <property type="entry name" value="Flattop"/>
    <property type="match status" value="1"/>
</dbReference>
<dbReference type="GO" id="GO:0044782">
    <property type="term" value="P:cilium organization"/>
    <property type="evidence" value="ECO:0007669"/>
    <property type="project" value="TreeGrafter"/>
</dbReference>
<proteinExistence type="inferred from homology"/>
<feature type="region of interest" description="Disordered" evidence="3">
    <location>
        <begin position="272"/>
        <end position="294"/>
    </location>
</feature>
<protein>
    <recommendedName>
        <fullName evidence="2">Cilia- and flagella-associated protein 126</fullName>
    </recommendedName>
</protein>
<comment type="similarity">
    <text evidence="1">Belongs to the Flattop family.</text>
</comment>
<feature type="region of interest" description="Disordered" evidence="3">
    <location>
        <begin position="383"/>
        <end position="521"/>
    </location>
</feature>
<feature type="region of interest" description="Disordered" evidence="3">
    <location>
        <begin position="542"/>
        <end position="573"/>
    </location>
</feature>